<name>A0AAU9QRV1_9VIBR</name>
<protein>
    <submittedName>
        <fullName evidence="1">Uncharacterized protein</fullName>
    </submittedName>
</protein>
<comment type="caution">
    <text evidence="1">The sequence shown here is derived from an EMBL/GenBank/DDBJ whole genome shotgun (WGS) entry which is preliminary data.</text>
</comment>
<reference evidence="1" key="1">
    <citation type="submission" date="2022-01" db="EMBL/GenBank/DDBJ databases">
        <authorList>
            <person name="Lagorce A."/>
        </authorList>
    </citation>
    <scope>NUCLEOTIDE SEQUENCE</scope>
    <source>
        <strain evidence="1">Th15_F1_A12</strain>
    </source>
</reference>
<organism evidence="1 2">
    <name type="scientific">Vibrio jasicida</name>
    <dbReference type="NCBI Taxonomy" id="766224"/>
    <lineage>
        <taxon>Bacteria</taxon>
        <taxon>Pseudomonadati</taxon>
        <taxon>Pseudomonadota</taxon>
        <taxon>Gammaproteobacteria</taxon>
        <taxon>Vibrionales</taxon>
        <taxon>Vibrionaceae</taxon>
        <taxon>Vibrio</taxon>
    </lineage>
</organism>
<dbReference type="AlphaFoldDB" id="A0AAU9QRV1"/>
<evidence type="ECO:0000313" key="2">
    <source>
        <dbReference type="Proteomes" id="UP001295462"/>
    </source>
</evidence>
<sequence>MSWHECQIIIANGQRDFFSNQSVIFLTNIKWEDFHIIQLHTENIAIKLLGNSHRHTLFNAIKTGYSEDALPSE</sequence>
<dbReference type="Proteomes" id="UP001295462">
    <property type="component" value="Unassembled WGS sequence"/>
</dbReference>
<gene>
    <name evidence="1" type="ORF">THF1A12_40400</name>
</gene>
<proteinExistence type="predicted"/>
<dbReference type="EMBL" id="CAKMUD010000094">
    <property type="protein sequence ID" value="CAH1600061.1"/>
    <property type="molecule type" value="Genomic_DNA"/>
</dbReference>
<evidence type="ECO:0000313" key="1">
    <source>
        <dbReference type="EMBL" id="CAH1600061.1"/>
    </source>
</evidence>
<accession>A0AAU9QRV1</accession>